<sequence>MRDQLTQKYIVPFIVIATGSDASIVWLRGSKMYRPGTFQARPNLSPERGSGAVSRYSTLTSNCSCQFPQELLTKFAEGLLSERGMLYGGNQAFPGT</sequence>
<protein>
    <submittedName>
        <fullName evidence="2">Uncharacterized protein</fullName>
    </submittedName>
</protein>
<organism evidence="2 3">
    <name type="scientific">Gimesia chilikensis</name>
    <dbReference type="NCBI Taxonomy" id="2605989"/>
    <lineage>
        <taxon>Bacteria</taxon>
        <taxon>Pseudomonadati</taxon>
        <taxon>Planctomycetota</taxon>
        <taxon>Planctomycetia</taxon>
        <taxon>Planctomycetales</taxon>
        <taxon>Planctomycetaceae</taxon>
        <taxon>Gimesia</taxon>
    </lineage>
</organism>
<name>A0A517WDJ0_9PLAN</name>
<evidence type="ECO:0000313" key="3">
    <source>
        <dbReference type="Proteomes" id="UP000320722"/>
    </source>
</evidence>
<evidence type="ECO:0000256" key="1">
    <source>
        <dbReference type="SAM" id="Phobius"/>
    </source>
</evidence>
<keyword evidence="1" id="KW-0812">Transmembrane</keyword>
<keyword evidence="1" id="KW-1133">Transmembrane helix</keyword>
<evidence type="ECO:0000313" key="2">
    <source>
        <dbReference type="EMBL" id="QDU03319.1"/>
    </source>
</evidence>
<accession>A0A517WDJ0</accession>
<keyword evidence="1" id="KW-0472">Membrane</keyword>
<feature type="transmembrane region" description="Helical" evidence="1">
    <location>
        <begin position="6"/>
        <end position="27"/>
    </location>
</feature>
<dbReference type="EMBL" id="CP036347">
    <property type="protein sequence ID" value="QDU03319.1"/>
    <property type="molecule type" value="Genomic_DNA"/>
</dbReference>
<reference evidence="2 3" key="1">
    <citation type="submission" date="2019-02" db="EMBL/GenBank/DDBJ databases">
        <title>Deep-cultivation of Planctomycetes and their phenomic and genomic characterization uncovers novel biology.</title>
        <authorList>
            <person name="Wiegand S."/>
            <person name="Jogler M."/>
            <person name="Boedeker C."/>
            <person name="Pinto D."/>
            <person name="Vollmers J."/>
            <person name="Rivas-Marin E."/>
            <person name="Kohn T."/>
            <person name="Peeters S.H."/>
            <person name="Heuer A."/>
            <person name="Rast P."/>
            <person name="Oberbeckmann S."/>
            <person name="Bunk B."/>
            <person name="Jeske O."/>
            <person name="Meyerdierks A."/>
            <person name="Storesund J.E."/>
            <person name="Kallscheuer N."/>
            <person name="Luecker S."/>
            <person name="Lage O.M."/>
            <person name="Pohl T."/>
            <person name="Merkel B.J."/>
            <person name="Hornburger P."/>
            <person name="Mueller R.-W."/>
            <person name="Bruemmer F."/>
            <person name="Labrenz M."/>
            <person name="Spormann A.M."/>
            <person name="Op den Camp H."/>
            <person name="Overmann J."/>
            <person name="Amann R."/>
            <person name="Jetten M.S.M."/>
            <person name="Mascher T."/>
            <person name="Medema M.H."/>
            <person name="Devos D.P."/>
            <person name="Kaster A.-K."/>
            <person name="Ovreas L."/>
            <person name="Rohde M."/>
            <person name="Galperin M.Y."/>
            <person name="Jogler C."/>
        </authorList>
    </citation>
    <scope>NUCLEOTIDE SEQUENCE [LARGE SCALE GENOMIC DNA]</scope>
    <source>
        <strain evidence="2 3">V6</strain>
    </source>
</reference>
<gene>
    <name evidence="2" type="ORF">V6x_30360</name>
</gene>
<dbReference type="Proteomes" id="UP000320722">
    <property type="component" value="Chromosome"/>
</dbReference>
<dbReference type="AlphaFoldDB" id="A0A517WDJ0"/>
<proteinExistence type="predicted"/>